<keyword evidence="3" id="KW-1185">Reference proteome</keyword>
<proteinExistence type="predicted"/>
<keyword evidence="1" id="KW-0175">Coiled coil</keyword>
<reference evidence="2 3" key="1">
    <citation type="submission" date="2020-10" db="EMBL/GenBank/DDBJ databases">
        <title>The Coptis chinensis genome and diversification of protoberbering-type alkaloids.</title>
        <authorList>
            <person name="Wang B."/>
            <person name="Shu S."/>
            <person name="Song C."/>
            <person name="Liu Y."/>
        </authorList>
    </citation>
    <scope>NUCLEOTIDE SEQUENCE [LARGE SCALE GENOMIC DNA]</scope>
    <source>
        <strain evidence="2">HL-2020</strain>
        <tissue evidence="2">Leaf</tissue>
    </source>
</reference>
<dbReference type="EMBL" id="JADFTS010000007">
    <property type="protein sequence ID" value="KAF9595451.1"/>
    <property type="molecule type" value="Genomic_DNA"/>
</dbReference>
<evidence type="ECO:0000313" key="2">
    <source>
        <dbReference type="EMBL" id="KAF9595451.1"/>
    </source>
</evidence>
<gene>
    <name evidence="2" type="ORF">IFM89_000369</name>
</gene>
<organism evidence="2 3">
    <name type="scientific">Coptis chinensis</name>
    <dbReference type="NCBI Taxonomy" id="261450"/>
    <lineage>
        <taxon>Eukaryota</taxon>
        <taxon>Viridiplantae</taxon>
        <taxon>Streptophyta</taxon>
        <taxon>Embryophyta</taxon>
        <taxon>Tracheophyta</taxon>
        <taxon>Spermatophyta</taxon>
        <taxon>Magnoliopsida</taxon>
        <taxon>Ranunculales</taxon>
        <taxon>Ranunculaceae</taxon>
        <taxon>Coptidoideae</taxon>
        <taxon>Coptis</taxon>
    </lineage>
</organism>
<comment type="caution">
    <text evidence="2">The sequence shown here is derived from an EMBL/GenBank/DDBJ whole genome shotgun (WGS) entry which is preliminary data.</text>
</comment>
<evidence type="ECO:0000256" key="1">
    <source>
        <dbReference type="SAM" id="Coils"/>
    </source>
</evidence>
<protein>
    <submittedName>
        <fullName evidence="2">Uncharacterized protein</fullName>
    </submittedName>
</protein>
<dbReference type="Proteomes" id="UP000631114">
    <property type="component" value="Unassembled WGS sequence"/>
</dbReference>
<sequence>MRSQAESELISANNKTVKDLSRRIEESKFRETEASTSRLGSHSNSIEGLKQEIEKANEEQVLVELGRMEAVKEFEAIEAEREAEETKFTSTMEKTRKKIKELMRDIDRTKELEAKLAITKGPHKGTYVLQNELRLEFVHYLVGNNFS</sequence>
<dbReference type="AlphaFoldDB" id="A0A835LQ37"/>
<name>A0A835LQ37_9MAGN</name>
<accession>A0A835LQ37</accession>
<feature type="coiled-coil region" evidence="1">
    <location>
        <begin position="39"/>
        <end position="112"/>
    </location>
</feature>
<dbReference type="OrthoDB" id="685331at2759"/>
<evidence type="ECO:0000313" key="3">
    <source>
        <dbReference type="Proteomes" id="UP000631114"/>
    </source>
</evidence>